<dbReference type="InterPro" id="IPR039262">
    <property type="entry name" value="DTWD2/TAPT"/>
</dbReference>
<dbReference type="SMART" id="SM01144">
    <property type="entry name" value="DTW"/>
    <property type="match status" value="1"/>
</dbReference>
<sequence>MRDKCGACKRPHSVCWCPFLPQTTITTRSRVVILQHPAEEKRCLRTVPMLELALSPGQCNVYKGKKFPSAKHTGLEELLRVPNTLVLYPSKESIPIENIPKVEEDSEPYNLVVIDGTWAQAKSMYHNSPLLHSCIQVKLPMKGESEYIIRTQPNEGCLSTVEAVAEALGILEGRHRLKHELLQPLQALCRFQIWHGAVPHQSKKTLLDIGEYRKPVGKRTRKKLYSLVDIPSVQDCKGKEPS</sequence>
<evidence type="ECO:0000256" key="5">
    <source>
        <dbReference type="ARBA" id="ARBA00034489"/>
    </source>
</evidence>
<dbReference type="EC" id="2.5.1.25" evidence="1"/>
<accession>A0A8S1D8T6</accession>
<organism evidence="8 9">
    <name type="scientific">Cloeon dipterum</name>
    <dbReference type="NCBI Taxonomy" id="197152"/>
    <lineage>
        <taxon>Eukaryota</taxon>
        <taxon>Metazoa</taxon>
        <taxon>Ecdysozoa</taxon>
        <taxon>Arthropoda</taxon>
        <taxon>Hexapoda</taxon>
        <taxon>Insecta</taxon>
        <taxon>Pterygota</taxon>
        <taxon>Palaeoptera</taxon>
        <taxon>Ephemeroptera</taxon>
        <taxon>Pisciforma</taxon>
        <taxon>Baetidae</taxon>
        <taxon>Cloeon</taxon>
    </lineage>
</organism>
<dbReference type="AlphaFoldDB" id="A0A8S1D8T6"/>
<evidence type="ECO:0000256" key="3">
    <source>
        <dbReference type="ARBA" id="ARBA00022691"/>
    </source>
</evidence>
<evidence type="ECO:0000313" key="9">
    <source>
        <dbReference type="Proteomes" id="UP000494165"/>
    </source>
</evidence>
<dbReference type="Pfam" id="PF03942">
    <property type="entry name" value="DTW"/>
    <property type="match status" value="1"/>
</dbReference>
<gene>
    <name evidence="8" type="ORF">CLODIP_2_CD05641</name>
</gene>
<comment type="catalytic activity">
    <reaction evidence="6">
        <text>a uridine in tRNA + S-adenosyl-L-methionine = a 3-[(3S)-3-amino-3-carboxypropyl]uridine in tRNA + S-methyl-5'-thioadenosine + H(+)</text>
        <dbReference type="Rhea" id="RHEA:62432"/>
        <dbReference type="Rhea" id="RHEA-COMP:13339"/>
        <dbReference type="Rhea" id="RHEA-COMP:16092"/>
        <dbReference type="ChEBI" id="CHEBI:15378"/>
        <dbReference type="ChEBI" id="CHEBI:17509"/>
        <dbReference type="ChEBI" id="CHEBI:59789"/>
        <dbReference type="ChEBI" id="CHEBI:65315"/>
        <dbReference type="ChEBI" id="CHEBI:82930"/>
        <dbReference type="EC" id="2.5.1.25"/>
    </reaction>
</comment>
<evidence type="ECO:0000259" key="7">
    <source>
        <dbReference type="SMART" id="SM01144"/>
    </source>
</evidence>
<feature type="domain" description="DTW" evidence="7">
    <location>
        <begin position="1"/>
        <end position="197"/>
    </location>
</feature>
<protein>
    <recommendedName>
        <fullName evidence="1">tRNA-uridine aminocarboxypropyltransferase</fullName>
        <ecNumber evidence="1">2.5.1.25</ecNumber>
    </recommendedName>
</protein>
<dbReference type="InterPro" id="IPR005636">
    <property type="entry name" value="DTW"/>
</dbReference>
<comment type="caution">
    <text evidence="8">The sequence shown here is derived from an EMBL/GenBank/DDBJ whole genome shotgun (WGS) entry which is preliminary data.</text>
</comment>
<keyword evidence="4" id="KW-0819">tRNA processing</keyword>
<dbReference type="Proteomes" id="UP000494165">
    <property type="component" value="Unassembled WGS sequence"/>
</dbReference>
<name>A0A8S1D8T6_9INSE</name>
<dbReference type="EMBL" id="CADEPI010000143">
    <property type="protein sequence ID" value="CAB3377314.1"/>
    <property type="molecule type" value="Genomic_DNA"/>
</dbReference>
<dbReference type="PANTHER" id="PTHR21392:SF0">
    <property type="entry name" value="TRNA-URIDINE AMINOCARBOXYPROPYLTRANSFERASE 2"/>
    <property type="match status" value="1"/>
</dbReference>
<dbReference type="PANTHER" id="PTHR21392">
    <property type="entry name" value="TRNA-URIDINE AMINOCARBOXYPROPYLTRANSFERASE 2"/>
    <property type="match status" value="1"/>
</dbReference>
<evidence type="ECO:0000256" key="6">
    <source>
        <dbReference type="ARBA" id="ARBA00048718"/>
    </source>
</evidence>
<evidence type="ECO:0000256" key="2">
    <source>
        <dbReference type="ARBA" id="ARBA00022679"/>
    </source>
</evidence>
<keyword evidence="2" id="KW-0808">Transferase</keyword>
<reference evidence="8 9" key="1">
    <citation type="submission" date="2020-04" db="EMBL/GenBank/DDBJ databases">
        <authorList>
            <person name="Alioto T."/>
            <person name="Alioto T."/>
            <person name="Gomez Garrido J."/>
        </authorList>
    </citation>
    <scope>NUCLEOTIDE SEQUENCE [LARGE SCALE GENOMIC DNA]</scope>
</reference>
<comment type="similarity">
    <text evidence="5">Belongs to the TDD superfamily. DTWD2 family.</text>
</comment>
<keyword evidence="9" id="KW-1185">Reference proteome</keyword>
<dbReference type="GO" id="GO:0008033">
    <property type="term" value="P:tRNA processing"/>
    <property type="evidence" value="ECO:0007669"/>
    <property type="project" value="UniProtKB-KW"/>
</dbReference>
<evidence type="ECO:0000256" key="4">
    <source>
        <dbReference type="ARBA" id="ARBA00022694"/>
    </source>
</evidence>
<evidence type="ECO:0000313" key="8">
    <source>
        <dbReference type="EMBL" id="CAB3377314.1"/>
    </source>
</evidence>
<keyword evidence="3" id="KW-0949">S-adenosyl-L-methionine</keyword>
<dbReference type="OrthoDB" id="408541at2759"/>
<proteinExistence type="inferred from homology"/>
<dbReference type="GO" id="GO:0016432">
    <property type="term" value="F:tRNA-uridine aminocarboxypropyltransferase activity"/>
    <property type="evidence" value="ECO:0007669"/>
    <property type="project" value="UniProtKB-EC"/>
</dbReference>
<evidence type="ECO:0000256" key="1">
    <source>
        <dbReference type="ARBA" id="ARBA00012386"/>
    </source>
</evidence>